<feature type="compositionally biased region" description="Polar residues" evidence="1">
    <location>
        <begin position="466"/>
        <end position="478"/>
    </location>
</feature>
<feature type="region of interest" description="Disordered" evidence="1">
    <location>
        <begin position="620"/>
        <end position="691"/>
    </location>
</feature>
<dbReference type="InterPro" id="IPR021264">
    <property type="entry name" value="AFUB_079030/YDR124W-like"/>
</dbReference>
<evidence type="ECO:0000259" key="2">
    <source>
        <dbReference type="Pfam" id="PF11001"/>
    </source>
</evidence>
<proteinExistence type="predicted"/>
<dbReference type="AlphaFoldDB" id="B0Y7X3"/>
<feature type="region of interest" description="Disordered" evidence="1">
    <location>
        <begin position="308"/>
        <end position="333"/>
    </location>
</feature>
<dbReference type="HOGENOM" id="CLU_035142_2_0_1"/>
<dbReference type="OrthoDB" id="5338458at2759"/>
<evidence type="ECO:0000313" key="4">
    <source>
        <dbReference type="Proteomes" id="UP000001699"/>
    </source>
</evidence>
<dbReference type="PANTHER" id="PTHR36102:SF5">
    <property type="entry name" value="YDR124W-LIKE HELICAL BUNDLE DOMAIN-CONTAINING PROTEIN"/>
    <property type="match status" value="1"/>
</dbReference>
<dbReference type="InterPro" id="IPR047092">
    <property type="entry name" value="AFUB_07903/YDR124W-like_hel"/>
</dbReference>
<accession>B0Y7X3</accession>
<feature type="region of interest" description="Disordered" evidence="1">
    <location>
        <begin position="430"/>
        <end position="489"/>
    </location>
</feature>
<protein>
    <recommendedName>
        <fullName evidence="2">Subtelomeric hrmA-associated cluster protein AFUB-079030/YDR124W-like helical bundle domain-containing protein</fullName>
    </recommendedName>
</protein>
<feature type="compositionally biased region" description="Basic and acidic residues" evidence="1">
    <location>
        <begin position="432"/>
        <end position="457"/>
    </location>
</feature>
<organism evidence="3 4">
    <name type="scientific">Aspergillus fumigatus (strain CBS 144.89 / FGSC A1163 / CEA10)</name>
    <name type="common">Neosartorya fumigata</name>
    <dbReference type="NCBI Taxonomy" id="451804"/>
    <lineage>
        <taxon>Eukaryota</taxon>
        <taxon>Fungi</taxon>
        <taxon>Dikarya</taxon>
        <taxon>Ascomycota</taxon>
        <taxon>Pezizomycotina</taxon>
        <taxon>Eurotiomycetes</taxon>
        <taxon>Eurotiomycetidae</taxon>
        <taxon>Eurotiales</taxon>
        <taxon>Aspergillaceae</taxon>
        <taxon>Aspergillus</taxon>
        <taxon>Aspergillus subgen. Fumigati</taxon>
    </lineage>
</organism>
<dbReference type="PANTHER" id="PTHR36102">
    <property type="entry name" value="CHROMOSOME 10, WHOLE GENOME SHOTGUN SEQUENCE"/>
    <property type="match status" value="1"/>
</dbReference>
<gene>
    <name evidence="3" type="ORF">AFUB_075330</name>
</gene>
<keyword evidence="4" id="KW-1185">Reference proteome</keyword>
<sequence>MGLSHCCILHPLKASGTLHLSKSQTKANQRHLPAVTLPDLDLCSLITISDHLFLIPLEERTKTFETIYIAAIACNHPTQDCPNDTPAQRNLLYLSTSSSQIYTMVFSAPAPGVGSSKRPASCMQDDVSDRDNEPSMGLSVRSSINIPYVHYAMIYLDNMGRLKVMESPSIQEQDETVFTTEVREKFLQILGAKVGYQPPMVPRLPAAGATPYSYNPQQPLSCLFYRQTKRARNSPANSKYGVPPSVQFSLTVEETPSYGSVDIVGLKIGDTPKVLEYYERSLKHFRQFNCREVAKAFIKFIEPGKQVKHPYNGGKPPAGAPPGKKGDPEKTKPEWWPADVVHKEPDHLRRNLTLLTDLERLSLLIHIIRKLGRFGITTDQLQEIAHDCKRRLSDPHKLQILDEVFRVRRIEERYERGEVGANKIVYVVNRESNQKEKDNDSNVDPDQKHEQEDDNAREALPILYSEKNSTSPMSNSAEHTGMTAPRRPMNMEDCRNRLFPLPEWLSFSETPGDDQIFFSTTSKYTEDYASQQMPRTPTTTALVSTNDTHAAFNYMTQESITSSSPEQISHHRQAPLPMQHSASFDPWTPTFRRNFFNPMLYSTAPSHAMSQATMSYQFPRSPMSHPQEVPHMAHGLPNLRQDRPSSMDGMSMRGPSFRTGFLSHPCDPSQQAPPSSGCGHPDSWTQNKSHV</sequence>
<name>B0Y7X3_ASPFC</name>
<feature type="compositionally biased region" description="Low complexity" evidence="1">
    <location>
        <begin position="313"/>
        <end position="323"/>
    </location>
</feature>
<dbReference type="EMBL" id="DS499599">
    <property type="protein sequence ID" value="EDP49504.1"/>
    <property type="molecule type" value="Genomic_DNA"/>
</dbReference>
<dbReference type="PhylomeDB" id="B0Y7X3"/>
<dbReference type="VEuPathDB" id="FungiDB:AFUB_075330"/>
<feature type="region of interest" description="Disordered" evidence="1">
    <location>
        <begin position="116"/>
        <end position="136"/>
    </location>
</feature>
<feature type="compositionally biased region" description="Basic and acidic residues" evidence="1">
    <location>
        <begin position="324"/>
        <end position="333"/>
    </location>
</feature>
<dbReference type="Pfam" id="PF11001">
    <property type="entry name" value="AFUB_07903_YDR124W_hel"/>
    <property type="match status" value="1"/>
</dbReference>
<reference evidence="3 4" key="1">
    <citation type="journal article" date="2008" name="PLoS Genet.">
        <title>Genomic islands in the pathogenic filamentous fungus Aspergillus fumigatus.</title>
        <authorList>
            <person name="Fedorova N.D."/>
            <person name="Khaldi N."/>
            <person name="Joardar V.S."/>
            <person name="Maiti R."/>
            <person name="Amedeo P."/>
            <person name="Anderson M.J."/>
            <person name="Crabtree J."/>
            <person name="Silva J.C."/>
            <person name="Badger J.H."/>
            <person name="Albarraq A."/>
            <person name="Angiuoli S."/>
            <person name="Bussey H."/>
            <person name="Bowyer P."/>
            <person name="Cotty P.J."/>
            <person name="Dyer P.S."/>
            <person name="Egan A."/>
            <person name="Galens K."/>
            <person name="Fraser-Liggett C.M."/>
            <person name="Haas B.J."/>
            <person name="Inman J.M."/>
            <person name="Kent R."/>
            <person name="Lemieux S."/>
            <person name="Malavazi I."/>
            <person name="Orvis J."/>
            <person name="Roemer T."/>
            <person name="Ronning C.M."/>
            <person name="Sundaram J.P."/>
            <person name="Sutton G."/>
            <person name="Turner G."/>
            <person name="Venter J.C."/>
            <person name="White O.R."/>
            <person name="Whitty B.R."/>
            <person name="Youngman P."/>
            <person name="Wolfe K.H."/>
            <person name="Goldman G.H."/>
            <person name="Wortman J.R."/>
            <person name="Jiang B."/>
            <person name="Denning D.W."/>
            <person name="Nierman W.C."/>
        </authorList>
    </citation>
    <scope>NUCLEOTIDE SEQUENCE [LARGE SCALE GENOMIC DNA]</scope>
    <source>
        <strain evidence="4">CBS 144.89 / FGSC A1163 / CEA10</strain>
    </source>
</reference>
<evidence type="ECO:0000313" key="3">
    <source>
        <dbReference type="EMBL" id="EDP49504.1"/>
    </source>
</evidence>
<evidence type="ECO:0000256" key="1">
    <source>
        <dbReference type="SAM" id="MobiDB-lite"/>
    </source>
</evidence>
<feature type="domain" description="Subtelomeric hrmA-associated cluster protein AFUB-079030/YDR124W-like helical bundle" evidence="2">
    <location>
        <begin position="267"/>
        <end position="409"/>
    </location>
</feature>
<dbReference type="Proteomes" id="UP000001699">
    <property type="component" value="Unassembled WGS sequence"/>
</dbReference>